<feature type="modified residue" description="4-aspartylphosphate" evidence="2">
    <location>
        <position position="52"/>
    </location>
</feature>
<organism evidence="5 7">
    <name type="scientific">Shewanella psychromarinicola</name>
    <dbReference type="NCBI Taxonomy" id="2487742"/>
    <lineage>
        <taxon>Bacteria</taxon>
        <taxon>Pseudomonadati</taxon>
        <taxon>Pseudomonadota</taxon>
        <taxon>Gammaproteobacteria</taxon>
        <taxon>Alteromonadales</taxon>
        <taxon>Shewanellaceae</taxon>
        <taxon>Shewanella</taxon>
    </lineage>
</organism>
<dbReference type="InterPro" id="IPR050595">
    <property type="entry name" value="Bact_response_regulator"/>
</dbReference>
<dbReference type="SUPFAM" id="SSF52172">
    <property type="entry name" value="CheY-like"/>
    <property type="match status" value="1"/>
</dbReference>
<evidence type="ECO:0000259" key="3">
    <source>
        <dbReference type="PROSITE" id="PS50110"/>
    </source>
</evidence>
<gene>
    <name evidence="5" type="ORF">EGC77_14630</name>
    <name evidence="4" type="ORF">EGC80_11385</name>
</gene>
<protein>
    <submittedName>
        <fullName evidence="5">Response regulator</fullName>
    </submittedName>
</protein>
<dbReference type="EMBL" id="RKKB01000006">
    <property type="protein sequence ID" value="RPA31187.1"/>
    <property type="molecule type" value="Genomic_DNA"/>
</dbReference>
<evidence type="ECO:0000313" key="6">
    <source>
        <dbReference type="Proteomes" id="UP000273778"/>
    </source>
</evidence>
<dbReference type="EMBL" id="CP034073">
    <property type="protein sequence ID" value="AZG35453.1"/>
    <property type="molecule type" value="Genomic_DNA"/>
</dbReference>
<dbReference type="RefSeq" id="WP_124013320.1">
    <property type="nucleotide sequence ID" value="NZ_CP034073.1"/>
</dbReference>
<dbReference type="PANTHER" id="PTHR44591">
    <property type="entry name" value="STRESS RESPONSE REGULATOR PROTEIN 1"/>
    <property type="match status" value="1"/>
</dbReference>
<evidence type="ECO:0000313" key="4">
    <source>
        <dbReference type="EMBL" id="AZG35453.1"/>
    </source>
</evidence>
<reference evidence="7" key="2">
    <citation type="submission" date="2018-11" db="EMBL/GenBank/DDBJ databases">
        <title>Shewanella sp. R106.</title>
        <authorList>
            <person name="Hwang Y.J."/>
            <person name="Hwang C.Y."/>
        </authorList>
    </citation>
    <scope>NUCLEOTIDE SEQUENCE [LARGE SCALE GENOMIC DNA]</scope>
    <source>
        <strain evidence="7">R106</strain>
    </source>
</reference>
<proteinExistence type="predicted"/>
<dbReference type="Proteomes" id="UP000278855">
    <property type="component" value="Unassembled WGS sequence"/>
</dbReference>
<dbReference type="Gene3D" id="3.40.50.2300">
    <property type="match status" value="1"/>
</dbReference>
<evidence type="ECO:0000256" key="2">
    <source>
        <dbReference type="PROSITE-ProRule" id="PRU00169"/>
    </source>
</evidence>
<dbReference type="Proteomes" id="UP000273778">
    <property type="component" value="Chromosome"/>
</dbReference>
<sequence length="116" mass="13220">MPKILFVDDEPYVLDAYLRMLRNSIFQCYTLSDSRQLFEHPGLNELDIIAVDQQMPEVTGTEILLQLQQQLPRIKRVLISGDPYSAQGLISTTIIDATLQKPFTKVLLLDCLLTLI</sequence>
<name>A0A3N4E2R4_9GAMM</name>
<dbReference type="KEGG" id="spsr:EGC80_11385"/>
<dbReference type="PANTHER" id="PTHR44591:SF19">
    <property type="entry name" value="TWO-COMPONENT RESPONSE REGULATOR-RELATED"/>
    <property type="match status" value="1"/>
</dbReference>
<evidence type="ECO:0000313" key="7">
    <source>
        <dbReference type="Proteomes" id="UP000278855"/>
    </source>
</evidence>
<dbReference type="InterPro" id="IPR011006">
    <property type="entry name" value="CheY-like_superfamily"/>
</dbReference>
<keyword evidence="6" id="KW-1185">Reference proteome</keyword>
<accession>A0A3N4E2R4</accession>
<keyword evidence="1 2" id="KW-0597">Phosphoprotein</keyword>
<dbReference type="PROSITE" id="PS50110">
    <property type="entry name" value="RESPONSE_REGULATORY"/>
    <property type="match status" value="1"/>
</dbReference>
<feature type="domain" description="Response regulatory" evidence="3">
    <location>
        <begin position="3"/>
        <end position="116"/>
    </location>
</feature>
<reference evidence="4 6" key="1">
    <citation type="submission" date="2018-11" db="EMBL/GenBank/DDBJ databases">
        <title>Shewanella sp. M2.</title>
        <authorList>
            <person name="Hwang Y.J."/>
            <person name="Hwang C.Y."/>
        </authorList>
    </citation>
    <scope>NUCLEOTIDE SEQUENCE [LARGE SCALE GENOMIC DNA]</scope>
    <source>
        <strain evidence="4 6">M2</strain>
    </source>
</reference>
<dbReference type="Pfam" id="PF00072">
    <property type="entry name" value="Response_reg"/>
    <property type="match status" value="1"/>
</dbReference>
<evidence type="ECO:0000313" key="5">
    <source>
        <dbReference type="EMBL" id="RPA31187.1"/>
    </source>
</evidence>
<dbReference type="SMART" id="SM00448">
    <property type="entry name" value="REC"/>
    <property type="match status" value="1"/>
</dbReference>
<dbReference type="GO" id="GO:0000160">
    <property type="term" value="P:phosphorelay signal transduction system"/>
    <property type="evidence" value="ECO:0007669"/>
    <property type="project" value="InterPro"/>
</dbReference>
<reference evidence="5" key="3">
    <citation type="submission" date="2018-11" db="EMBL/GenBank/DDBJ databases">
        <authorList>
            <person name="Hwang Y.J."/>
            <person name="Hwang C.Y."/>
        </authorList>
    </citation>
    <scope>NUCLEOTIDE SEQUENCE</scope>
    <source>
        <strain evidence="5">R106</strain>
    </source>
</reference>
<dbReference type="AlphaFoldDB" id="A0A3N4E2R4"/>
<dbReference type="OrthoDB" id="5768548at2"/>
<evidence type="ECO:0000256" key="1">
    <source>
        <dbReference type="ARBA" id="ARBA00022553"/>
    </source>
</evidence>
<dbReference type="InterPro" id="IPR001789">
    <property type="entry name" value="Sig_transdc_resp-reg_receiver"/>
</dbReference>